<feature type="compositionally biased region" description="Pro residues" evidence="1">
    <location>
        <begin position="49"/>
        <end position="58"/>
    </location>
</feature>
<dbReference type="Proteomes" id="UP001221338">
    <property type="component" value="Unassembled WGS sequence"/>
</dbReference>
<dbReference type="EMBL" id="VXCE01000008">
    <property type="protein sequence ID" value="KAA8477878.1"/>
    <property type="molecule type" value="Genomic_DNA"/>
</dbReference>
<evidence type="ECO:0000313" key="3">
    <source>
        <dbReference type="EMBL" id="MDG0942379.1"/>
    </source>
</evidence>
<dbReference type="AlphaFoldDB" id="A0A5M9GYG2"/>
<reference evidence="3 7" key="3">
    <citation type="submission" date="2023-03" db="EMBL/GenBank/DDBJ databases">
        <title>Genetic diversity of Bacillus cereus sensu lato isolates from Slovenia.</title>
        <authorList>
            <person name="Abdelli M."/>
        </authorList>
    </citation>
    <scope>NUCLEOTIDE SEQUENCE [LARGE SCALE GENOMIC DNA]</scope>
    <source>
        <strain evidence="3 7">SIBC61B</strain>
    </source>
</reference>
<comment type="caution">
    <text evidence="2">The sequence shown here is derived from an EMBL/GenBank/DDBJ whole genome shotgun (WGS) entry which is preliminary data.</text>
</comment>
<dbReference type="EMBL" id="JARPRV010000007">
    <property type="protein sequence ID" value="MDG0942379.1"/>
    <property type="molecule type" value="Genomic_DNA"/>
</dbReference>
<dbReference type="Proteomes" id="UP000325411">
    <property type="component" value="Unassembled WGS sequence"/>
</dbReference>
<accession>A0A5M9GYG2</accession>
<keyword evidence="7" id="KW-1185">Reference proteome</keyword>
<sequence>MAELEIFGIEEWIRELENLGQDVPKITKEALKAGAGVFKQKLEISSPEGPKPNKPTPKQPWWDGKHAKNAIEEGKIVKKGGAYFINIGWDKTDRTAHFYMKFQNWGTSKNPNPPHKGFAEKTLIQSEKEVLKAMEREFMRRVTGR</sequence>
<organism evidence="2 6">
    <name type="scientific">Bacillus paranthracis</name>
    <dbReference type="NCBI Taxonomy" id="2026186"/>
    <lineage>
        <taxon>Bacteria</taxon>
        <taxon>Bacillati</taxon>
        <taxon>Bacillota</taxon>
        <taxon>Bacilli</taxon>
        <taxon>Bacillales</taxon>
        <taxon>Bacillaceae</taxon>
        <taxon>Bacillus</taxon>
        <taxon>Bacillus cereus group</taxon>
    </lineage>
</organism>
<feature type="region of interest" description="Disordered" evidence="1">
    <location>
        <begin position="41"/>
        <end position="64"/>
    </location>
</feature>
<name>A0A5M9GYG2_9BACI</name>
<evidence type="ECO:0000313" key="5">
    <source>
        <dbReference type="Proteomes" id="UP000194422"/>
    </source>
</evidence>
<gene>
    <name evidence="4" type="ORF">BACERE00174_01751</name>
    <name evidence="2" type="ORF">FYW06_14315</name>
    <name evidence="3" type="ORF">P6U22_14350</name>
</gene>
<evidence type="ECO:0000313" key="2">
    <source>
        <dbReference type="EMBL" id="KAA8477878.1"/>
    </source>
</evidence>
<protein>
    <submittedName>
        <fullName evidence="3">HK97 gp10 family phage protein</fullName>
    </submittedName>
</protein>
<dbReference type="RefSeq" id="WP_000818811.1">
    <property type="nucleotide sequence ID" value="NZ_CP040880.1"/>
</dbReference>
<dbReference type="NCBIfam" id="TIGR01725">
    <property type="entry name" value="phge_HK97_gp10"/>
    <property type="match status" value="1"/>
</dbReference>
<dbReference type="Pfam" id="PF04883">
    <property type="entry name" value="HK97-gp10_like"/>
    <property type="match status" value="1"/>
</dbReference>
<evidence type="ECO:0000256" key="1">
    <source>
        <dbReference type="SAM" id="MobiDB-lite"/>
    </source>
</evidence>
<reference evidence="4 5" key="1">
    <citation type="submission" date="2017-04" db="EMBL/GenBank/DDBJ databases">
        <authorList>
            <person name="Criscuolo A."/>
        </authorList>
    </citation>
    <scope>NUCLEOTIDE SEQUENCE [LARGE SCALE GENOMIC DNA]</scope>
    <source>
        <strain evidence="4">16-00174</strain>
    </source>
</reference>
<dbReference type="Proteomes" id="UP000194422">
    <property type="component" value="Unassembled WGS sequence"/>
</dbReference>
<proteinExistence type="predicted"/>
<evidence type="ECO:0000313" key="7">
    <source>
        <dbReference type="Proteomes" id="UP001221338"/>
    </source>
</evidence>
<dbReference type="InterPro" id="IPR010064">
    <property type="entry name" value="HK97-gp10_tail"/>
</dbReference>
<reference evidence="2 6" key="2">
    <citation type="submission" date="2019-09" db="EMBL/GenBank/DDBJ databases">
        <authorList>
            <person name="Geng P."/>
            <person name="Wan X."/>
            <person name="Zhou G."/>
            <person name="Yuan Z."/>
            <person name="Hu X."/>
        </authorList>
    </citation>
    <scope>NUCLEOTIDE SEQUENCE [LARGE SCALE GENOMIC DNA]</scope>
    <source>
        <strain evidence="2 6">EFR-4</strain>
    </source>
</reference>
<evidence type="ECO:0000313" key="6">
    <source>
        <dbReference type="Proteomes" id="UP000325411"/>
    </source>
</evidence>
<dbReference type="EMBL" id="FWYW01000062">
    <property type="protein sequence ID" value="SMD84381.1"/>
    <property type="molecule type" value="Genomic_DNA"/>
</dbReference>
<evidence type="ECO:0000313" key="4">
    <source>
        <dbReference type="EMBL" id="SMD84381.1"/>
    </source>
</evidence>